<organism evidence="2">
    <name type="scientific">hydrothermal vent metagenome</name>
    <dbReference type="NCBI Taxonomy" id="652676"/>
    <lineage>
        <taxon>unclassified sequences</taxon>
        <taxon>metagenomes</taxon>
        <taxon>ecological metagenomes</taxon>
    </lineage>
</organism>
<dbReference type="AlphaFoldDB" id="A0A160TQ55"/>
<evidence type="ECO:0000256" key="1">
    <source>
        <dbReference type="SAM" id="Phobius"/>
    </source>
</evidence>
<dbReference type="EMBL" id="CZRL01000064">
    <property type="protein sequence ID" value="CUS51497.1"/>
    <property type="molecule type" value="Genomic_DNA"/>
</dbReference>
<reference evidence="2" key="1">
    <citation type="submission" date="2015-10" db="EMBL/GenBank/DDBJ databases">
        <authorList>
            <person name="Gilbert D.G."/>
        </authorList>
    </citation>
    <scope>NUCLEOTIDE SEQUENCE</scope>
</reference>
<protein>
    <recommendedName>
        <fullName evidence="3">DoxX family protein</fullName>
    </recommendedName>
</protein>
<accession>A0A160TQ55</accession>
<keyword evidence="1" id="KW-0812">Transmembrane</keyword>
<feature type="transmembrane region" description="Helical" evidence="1">
    <location>
        <begin position="69"/>
        <end position="89"/>
    </location>
</feature>
<gene>
    <name evidence="2" type="ORF">MGWOODY_XGa2322</name>
</gene>
<name>A0A160TQ55_9ZZZZ</name>
<evidence type="ECO:0008006" key="3">
    <source>
        <dbReference type="Google" id="ProtNLM"/>
    </source>
</evidence>
<keyword evidence="1" id="KW-1133">Transmembrane helix</keyword>
<feature type="transmembrane region" description="Helical" evidence="1">
    <location>
        <begin position="12"/>
        <end position="34"/>
    </location>
</feature>
<keyword evidence="1" id="KW-0472">Membrane</keyword>
<feature type="transmembrane region" description="Helical" evidence="1">
    <location>
        <begin position="95"/>
        <end position="118"/>
    </location>
</feature>
<sequence length="124" mass="13267">MNLALVFRISGVLLILNGISMFFTPGMAIGMYGWEESGSLIVMMRALGMSFLATGVLALMLPTWIENKLAAAGMLWGVINLAWVAHIGYDLYAANISGGAAIANLILTAILAILFFVMSSRHSN</sequence>
<evidence type="ECO:0000313" key="2">
    <source>
        <dbReference type="EMBL" id="CUS51497.1"/>
    </source>
</evidence>
<proteinExistence type="predicted"/>
<feature type="transmembrane region" description="Helical" evidence="1">
    <location>
        <begin position="40"/>
        <end position="62"/>
    </location>
</feature>